<evidence type="ECO:0000313" key="3">
    <source>
        <dbReference type="Proteomes" id="UP000009168"/>
    </source>
</evidence>
<dbReference type="Proteomes" id="UP000009168">
    <property type="component" value="Unassembled WGS sequence"/>
</dbReference>
<name>W7XIY2_TETTS</name>
<keyword evidence="1" id="KW-1133">Transmembrane helix</keyword>
<evidence type="ECO:0000256" key="1">
    <source>
        <dbReference type="SAM" id="Phobius"/>
    </source>
</evidence>
<dbReference type="InParanoid" id="W7XIY2"/>
<keyword evidence="1" id="KW-0472">Membrane</keyword>
<feature type="transmembrane region" description="Helical" evidence="1">
    <location>
        <begin position="129"/>
        <end position="153"/>
    </location>
</feature>
<organism evidence="2 3">
    <name type="scientific">Tetrahymena thermophila (strain SB210)</name>
    <dbReference type="NCBI Taxonomy" id="312017"/>
    <lineage>
        <taxon>Eukaryota</taxon>
        <taxon>Sar</taxon>
        <taxon>Alveolata</taxon>
        <taxon>Ciliophora</taxon>
        <taxon>Intramacronucleata</taxon>
        <taxon>Oligohymenophorea</taxon>
        <taxon>Hymenostomatida</taxon>
        <taxon>Tetrahymenina</taxon>
        <taxon>Tetrahymenidae</taxon>
        <taxon>Tetrahymena</taxon>
    </lineage>
</organism>
<keyword evidence="3" id="KW-1185">Reference proteome</keyword>
<evidence type="ECO:0000313" key="2">
    <source>
        <dbReference type="EMBL" id="EWS75031.1"/>
    </source>
</evidence>
<reference evidence="3" key="1">
    <citation type="journal article" date="2006" name="PLoS Biol.">
        <title>Macronuclear genome sequence of the ciliate Tetrahymena thermophila, a model eukaryote.</title>
        <authorList>
            <person name="Eisen J.A."/>
            <person name="Coyne R.S."/>
            <person name="Wu M."/>
            <person name="Wu D."/>
            <person name="Thiagarajan M."/>
            <person name="Wortman J.R."/>
            <person name="Badger J.H."/>
            <person name="Ren Q."/>
            <person name="Amedeo P."/>
            <person name="Jones K.M."/>
            <person name="Tallon L.J."/>
            <person name="Delcher A.L."/>
            <person name="Salzberg S.L."/>
            <person name="Silva J.C."/>
            <person name="Haas B.J."/>
            <person name="Majoros W.H."/>
            <person name="Farzad M."/>
            <person name="Carlton J.M."/>
            <person name="Smith R.K. Jr."/>
            <person name="Garg J."/>
            <person name="Pearlman R.E."/>
            <person name="Karrer K.M."/>
            <person name="Sun L."/>
            <person name="Manning G."/>
            <person name="Elde N.C."/>
            <person name="Turkewitz A.P."/>
            <person name="Asai D.J."/>
            <person name="Wilkes D.E."/>
            <person name="Wang Y."/>
            <person name="Cai H."/>
            <person name="Collins K."/>
            <person name="Stewart B.A."/>
            <person name="Lee S.R."/>
            <person name="Wilamowska K."/>
            <person name="Weinberg Z."/>
            <person name="Ruzzo W.L."/>
            <person name="Wloga D."/>
            <person name="Gaertig J."/>
            <person name="Frankel J."/>
            <person name="Tsao C.-C."/>
            <person name="Gorovsky M.A."/>
            <person name="Keeling P.J."/>
            <person name="Waller R.F."/>
            <person name="Patron N.J."/>
            <person name="Cherry J.M."/>
            <person name="Stover N.A."/>
            <person name="Krieger C.J."/>
            <person name="del Toro C."/>
            <person name="Ryder H.F."/>
            <person name="Williamson S.C."/>
            <person name="Barbeau R.A."/>
            <person name="Hamilton E.P."/>
            <person name="Orias E."/>
        </authorList>
    </citation>
    <scope>NUCLEOTIDE SEQUENCE [LARGE SCALE GENOMIC DNA]</scope>
    <source>
        <strain evidence="3">SB210</strain>
    </source>
</reference>
<keyword evidence="1 2" id="KW-0812">Transmembrane</keyword>
<gene>
    <name evidence="2" type="ORF">TTHERM_001256479</name>
</gene>
<dbReference type="RefSeq" id="XP_012652430.1">
    <property type="nucleotide sequence ID" value="XM_012796976.1"/>
</dbReference>
<accession>W7XIY2</accession>
<protein>
    <submittedName>
        <fullName evidence="2">Transmembrane protein, putative</fullName>
    </submittedName>
</protein>
<dbReference type="OrthoDB" id="272549at2759"/>
<proteinExistence type="predicted"/>
<dbReference type="EMBL" id="GG662730">
    <property type="protein sequence ID" value="EWS75031.1"/>
    <property type="molecule type" value="Genomic_DNA"/>
</dbReference>
<dbReference type="GeneID" id="24442027"/>
<dbReference type="AlphaFoldDB" id="W7XIY2"/>
<dbReference type="KEGG" id="tet:TTHERM_001256479"/>
<sequence>MIQQIIKYNRLEEVIINFYINILQIYFNQQKQFLSSSKLPHKILHIDLHKVKCLFNIQKAKCNISQQLNIKLNQLKIALFLSLQKALNSENVKMNIQKVTIKLVIEQNRNTRTYKYALRIHLKYNILNYLYIFFVLFFVYNCFLFIHLFIFVFKHIHFLQYLKSFNKIGDKGASGLGSGLAKCINLSNLTLHLGQKQFICFGL</sequence>